<dbReference type="EMBL" id="DVGA01000037">
    <property type="protein sequence ID" value="HIQ78327.1"/>
    <property type="molecule type" value="Genomic_DNA"/>
</dbReference>
<evidence type="ECO:0000313" key="2">
    <source>
        <dbReference type="EMBL" id="HIQ78327.1"/>
    </source>
</evidence>
<reference evidence="2" key="1">
    <citation type="submission" date="2020-10" db="EMBL/GenBank/DDBJ databases">
        <authorList>
            <person name="Gilroy R."/>
        </authorList>
    </citation>
    <scope>NUCLEOTIDE SEQUENCE</scope>
    <source>
        <strain evidence="2">ChiBcolR7-354</strain>
    </source>
</reference>
<dbReference type="InterPro" id="IPR029063">
    <property type="entry name" value="SAM-dependent_MTases_sf"/>
</dbReference>
<proteinExistence type="predicted"/>
<dbReference type="Pfam" id="PF08241">
    <property type="entry name" value="Methyltransf_11"/>
    <property type="match status" value="1"/>
</dbReference>
<reference evidence="2" key="2">
    <citation type="journal article" date="2021" name="PeerJ">
        <title>Extensive microbial diversity within the chicken gut microbiome revealed by metagenomics and culture.</title>
        <authorList>
            <person name="Gilroy R."/>
            <person name="Ravi A."/>
            <person name="Getino M."/>
            <person name="Pursley I."/>
            <person name="Horton D.L."/>
            <person name="Alikhan N.F."/>
            <person name="Baker D."/>
            <person name="Gharbi K."/>
            <person name="Hall N."/>
            <person name="Watson M."/>
            <person name="Adriaenssens E.M."/>
            <person name="Foster-Nyarko E."/>
            <person name="Jarju S."/>
            <person name="Secka A."/>
            <person name="Antonio M."/>
            <person name="Oren A."/>
            <person name="Chaudhuri R.R."/>
            <person name="La Ragione R."/>
            <person name="Hildebrand F."/>
            <person name="Pallen M.J."/>
        </authorList>
    </citation>
    <scope>NUCLEOTIDE SEQUENCE</scope>
    <source>
        <strain evidence="2">ChiBcolR7-354</strain>
    </source>
</reference>
<dbReference type="CDD" id="cd02440">
    <property type="entry name" value="AdoMet_MTases"/>
    <property type="match status" value="1"/>
</dbReference>
<comment type="caution">
    <text evidence="2">The sequence shown here is derived from an EMBL/GenBank/DDBJ whole genome shotgun (WGS) entry which is preliminary data.</text>
</comment>
<dbReference type="GO" id="GO:0008757">
    <property type="term" value="F:S-adenosylmethionine-dependent methyltransferase activity"/>
    <property type="evidence" value="ECO:0007669"/>
    <property type="project" value="InterPro"/>
</dbReference>
<name>A0A9D0ZCV4_9FIRM</name>
<evidence type="ECO:0000313" key="3">
    <source>
        <dbReference type="Proteomes" id="UP000824262"/>
    </source>
</evidence>
<organism evidence="2 3">
    <name type="scientific">Candidatus Scatomorpha intestinavium</name>
    <dbReference type="NCBI Taxonomy" id="2840922"/>
    <lineage>
        <taxon>Bacteria</taxon>
        <taxon>Bacillati</taxon>
        <taxon>Bacillota</taxon>
        <taxon>Clostridia</taxon>
        <taxon>Eubacteriales</taxon>
        <taxon>Candidatus Scatomorpha</taxon>
    </lineage>
</organism>
<feature type="domain" description="Methyltransferase type 11" evidence="1">
    <location>
        <begin position="10"/>
        <end position="97"/>
    </location>
</feature>
<dbReference type="InterPro" id="IPR013216">
    <property type="entry name" value="Methyltransf_11"/>
</dbReference>
<dbReference type="Proteomes" id="UP000824262">
    <property type="component" value="Unassembled WGS sequence"/>
</dbReference>
<gene>
    <name evidence="2" type="ORF">IAB77_03615</name>
</gene>
<dbReference type="Gene3D" id="3.40.50.150">
    <property type="entry name" value="Vaccinia Virus protein VP39"/>
    <property type="match status" value="1"/>
</dbReference>
<dbReference type="SUPFAM" id="SSF53335">
    <property type="entry name" value="S-adenosyl-L-methionine-dependent methyltransferases"/>
    <property type="match status" value="1"/>
</dbReference>
<dbReference type="GO" id="GO:0032259">
    <property type="term" value="P:methylation"/>
    <property type="evidence" value="ECO:0007669"/>
    <property type="project" value="UniProtKB-KW"/>
</dbReference>
<accession>A0A9D0ZCV4</accession>
<dbReference type="AlphaFoldDB" id="A0A9D0ZCV4"/>
<keyword evidence="2" id="KW-0808">Transferase</keyword>
<sequence>MERDISGRILDLGGGGEGVIGRVYGRAVTAIDIRPDELEDAPGDFERICMDARRLEFPDGCFDAATAFYFLMYLFPEDRGAVFSEAARVLKSGGRMYVWDAVYSSAFPEPHLVELNIDAAGERISTTYGVLGEGMSLSLDDILRCAAEAGLQLAGKRLEGGHFYLIFEKPKGREDE</sequence>
<evidence type="ECO:0000259" key="1">
    <source>
        <dbReference type="Pfam" id="PF08241"/>
    </source>
</evidence>
<keyword evidence="2" id="KW-0489">Methyltransferase</keyword>
<protein>
    <submittedName>
        <fullName evidence="2">Class I SAM-dependent methyltransferase</fullName>
    </submittedName>
</protein>